<gene>
    <name evidence="2" type="ORF">PACLA_8A058980</name>
</gene>
<accession>A0A7D9DVB7</accession>
<dbReference type="PANTHER" id="PTHR33845:SF1">
    <property type="entry name" value="C2H2-TYPE DOMAIN-CONTAINING PROTEIN"/>
    <property type="match status" value="1"/>
</dbReference>
<dbReference type="PROSITE" id="PS00028">
    <property type="entry name" value="ZINC_FINGER_C2H2_1"/>
    <property type="match status" value="1"/>
</dbReference>
<dbReference type="Proteomes" id="UP001152795">
    <property type="component" value="Unassembled WGS sequence"/>
</dbReference>
<keyword evidence="2" id="KW-0695">RNA-directed DNA polymerase</keyword>
<reference evidence="2" key="1">
    <citation type="submission" date="2020-04" db="EMBL/GenBank/DDBJ databases">
        <authorList>
            <person name="Alioto T."/>
            <person name="Alioto T."/>
            <person name="Gomez Garrido J."/>
        </authorList>
    </citation>
    <scope>NUCLEOTIDE SEQUENCE</scope>
    <source>
        <strain evidence="2">A484AB</strain>
    </source>
</reference>
<evidence type="ECO:0000313" key="3">
    <source>
        <dbReference type="Proteomes" id="UP001152795"/>
    </source>
</evidence>
<comment type="caution">
    <text evidence="2">The sequence shown here is derived from an EMBL/GenBank/DDBJ whole genome shotgun (WGS) entry which is preliminary data.</text>
</comment>
<feature type="region of interest" description="Disordered" evidence="1">
    <location>
        <begin position="1"/>
        <end position="27"/>
    </location>
</feature>
<keyword evidence="2" id="KW-0808">Transferase</keyword>
<dbReference type="PROSITE" id="PS50157">
    <property type="entry name" value="ZINC_FINGER_C2H2_2"/>
    <property type="match status" value="1"/>
</dbReference>
<dbReference type="AlphaFoldDB" id="A0A7D9DVB7"/>
<organism evidence="2 3">
    <name type="scientific">Paramuricea clavata</name>
    <name type="common">Red gorgonian</name>
    <name type="synonym">Violescent sea-whip</name>
    <dbReference type="NCBI Taxonomy" id="317549"/>
    <lineage>
        <taxon>Eukaryota</taxon>
        <taxon>Metazoa</taxon>
        <taxon>Cnidaria</taxon>
        <taxon>Anthozoa</taxon>
        <taxon>Octocorallia</taxon>
        <taxon>Malacalcyonacea</taxon>
        <taxon>Plexauridae</taxon>
        <taxon>Paramuricea</taxon>
    </lineage>
</organism>
<sequence length="304" mass="34282">PAVTDESEEKSDDEINSNSSSSNCDSTAHLSCNDPVDSKSSRMFACSEQSCTKTFVRYSALVKHCDLGAHTRALERITIYDRAKLSCAQHLQEGQVRERPSIAVSSSTTVNRESHVLPMGWALKQSSNKARFSEKQKEFLDEKFNIGERTGKKSNGEDVAQQMRRVCRPDGSRLFHVNEFLTPQQISSYFSRMVAKRKKIVEYENAAEEEAETLQTVTSQITVALNAEYEEEQCAACYKDDAIAIYTHHEKEKLRKQKMAVLKKLCSNYGITGISGRKKEPYVKALYSYIRENPSSQHGLVLGQ</sequence>
<protein>
    <submittedName>
        <fullName evidence="2">RNA-directed DNA polymerase from transposon X-element</fullName>
    </submittedName>
</protein>
<keyword evidence="2" id="KW-0548">Nucleotidyltransferase</keyword>
<feature type="non-terminal residue" evidence="2">
    <location>
        <position position="1"/>
    </location>
</feature>
<dbReference type="GO" id="GO:0003964">
    <property type="term" value="F:RNA-directed DNA polymerase activity"/>
    <property type="evidence" value="ECO:0007669"/>
    <property type="project" value="UniProtKB-KW"/>
</dbReference>
<feature type="compositionally biased region" description="Acidic residues" evidence="1">
    <location>
        <begin position="1"/>
        <end position="15"/>
    </location>
</feature>
<keyword evidence="3" id="KW-1185">Reference proteome</keyword>
<evidence type="ECO:0000313" key="2">
    <source>
        <dbReference type="EMBL" id="CAB3993671.1"/>
    </source>
</evidence>
<feature type="compositionally biased region" description="Low complexity" evidence="1">
    <location>
        <begin position="16"/>
        <end position="26"/>
    </location>
</feature>
<dbReference type="EMBL" id="CACRXK020002306">
    <property type="protein sequence ID" value="CAB3993671.1"/>
    <property type="molecule type" value="Genomic_DNA"/>
</dbReference>
<evidence type="ECO:0000256" key="1">
    <source>
        <dbReference type="SAM" id="MobiDB-lite"/>
    </source>
</evidence>
<dbReference type="OrthoDB" id="2423517at2759"/>
<dbReference type="InterPro" id="IPR013087">
    <property type="entry name" value="Znf_C2H2_type"/>
</dbReference>
<proteinExistence type="predicted"/>
<dbReference type="PANTHER" id="PTHR33845">
    <property type="entry name" value="C2H2-TYPE DOMAIN-CONTAINING PROTEIN"/>
    <property type="match status" value="1"/>
</dbReference>
<name>A0A7D9DVB7_PARCT</name>